<dbReference type="EMBL" id="NHPJ01000027">
    <property type="protein sequence ID" value="OYR58637.1"/>
    <property type="molecule type" value="Genomic_DNA"/>
</dbReference>
<accession>A0A256IR78</accession>
<reference evidence="2 3" key="1">
    <citation type="journal article" date="2014" name="Front. Microbiol.">
        <title>Population and genomic analysis of the genus Halorubrum.</title>
        <authorList>
            <person name="Fullmer M.S."/>
            <person name="Soucy S.M."/>
            <person name="Swithers K.S."/>
            <person name="Makkay A.M."/>
            <person name="Wheeler R."/>
            <person name="Ventosa A."/>
            <person name="Gogarten J.P."/>
            <person name="Papke R.T."/>
        </authorList>
    </citation>
    <scope>NUCLEOTIDE SEQUENCE [LARGE SCALE GENOMIC DNA]</scope>
    <source>
        <strain evidence="2 3">Cb34</strain>
    </source>
</reference>
<organism evidence="2 3">
    <name type="scientific">Halorubrum halodurans</name>
    <dbReference type="NCBI Taxonomy" id="1383851"/>
    <lineage>
        <taxon>Archaea</taxon>
        <taxon>Methanobacteriati</taxon>
        <taxon>Methanobacteriota</taxon>
        <taxon>Stenosarchaea group</taxon>
        <taxon>Halobacteria</taxon>
        <taxon>Halobacteriales</taxon>
        <taxon>Haloferacaceae</taxon>
        <taxon>Halorubrum</taxon>
    </lineage>
</organism>
<dbReference type="RefSeq" id="WP_094529864.1">
    <property type="nucleotide sequence ID" value="NZ_NHPJ01000027.1"/>
</dbReference>
<gene>
    <name evidence="2" type="ORF">DJ70_02610</name>
</gene>
<comment type="caution">
    <text evidence="2">The sequence shown here is derived from an EMBL/GenBank/DDBJ whole genome shotgun (WGS) entry which is preliminary data.</text>
</comment>
<keyword evidence="3" id="KW-1185">Reference proteome</keyword>
<dbReference type="AlphaFoldDB" id="A0A256IR78"/>
<name>A0A256IR78_9EURY</name>
<evidence type="ECO:0000256" key="1">
    <source>
        <dbReference type="SAM" id="MobiDB-lite"/>
    </source>
</evidence>
<feature type="region of interest" description="Disordered" evidence="1">
    <location>
        <begin position="1"/>
        <end position="29"/>
    </location>
</feature>
<evidence type="ECO:0000313" key="2">
    <source>
        <dbReference type="EMBL" id="OYR58637.1"/>
    </source>
</evidence>
<evidence type="ECO:0000313" key="3">
    <source>
        <dbReference type="Proteomes" id="UP000216308"/>
    </source>
</evidence>
<sequence>MSSPAGTAGEDGERAEHNDDEPGDDETVDVDLQRCEVCGAEKPADLVDHTTIETIAPMEADICESCQHVHNHQLDEDVCMKCGSETDGAGFYLELEYPLGAEDLPAKRAGSLCGECADWIGTDIAYRALDADEEATQELVRLLDKHHDAQSTDQPDSEDDD</sequence>
<proteinExistence type="predicted"/>
<feature type="compositionally biased region" description="Acidic residues" evidence="1">
    <location>
        <begin position="18"/>
        <end position="29"/>
    </location>
</feature>
<protein>
    <submittedName>
        <fullName evidence="2">Uncharacterized protein</fullName>
    </submittedName>
</protein>
<dbReference type="OrthoDB" id="332000at2157"/>
<dbReference type="Proteomes" id="UP000216308">
    <property type="component" value="Unassembled WGS sequence"/>
</dbReference>